<keyword evidence="1" id="KW-0472">Membrane</keyword>
<proteinExistence type="predicted"/>
<organism evidence="2 3">
    <name type="scientific">Haloferax marinum</name>
    <dbReference type="NCBI Taxonomy" id="2666143"/>
    <lineage>
        <taxon>Archaea</taxon>
        <taxon>Methanobacteriati</taxon>
        <taxon>Methanobacteriota</taxon>
        <taxon>Stenosarchaea group</taxon>
        <taxon>Halobacteria</taxon>
        <taxon>Halobacteriales</taxon>
        <taxon>Haloferacaceae</taxon>
        <taxon>Haloferax</taxon>
    </lineage>
</organism>
<reference evidence="2 3" key="1">
    <citation type="submission" date="2019-11" db="EMBL/GenBank/DDBJ databases">
        <title>Whole genome sequence of Haloferax sp. MBLA0078.</title>
        <authorList>
            <person name="Seo M.-J."/>
            <person name="Cho E.-S."/>
        </authorList>
    </citation>
    <scope>NUCLEOTIDE SEQUENCE [LARGE SCALE GENOMIC DNA]</scope>
    <source>
        <strain evidence="2 3">MBLA0078</strain>
    </source>
</reference>
<gene>
    <name evidence="2" type="ORF">GJR99_17310</name>
</gene>
<evidence type="ECO:0000313" key="3">
    <source>
        <dbReference type="Proteomes" id="UP000443423"/>
    </source>
</evidence>
<protein>
    <submittedName>
        <fullName evidence="2">Uncharacterized protein</fullName>
    </submittedName>
</protein>
<accession>A0A6A8GBQ0</accession>
<evidence type="ECO:0000256" key="1">
    <source>
        <dbReference type="SAM" id="Phobius"/>
    </source>
</evidence>
<name>A0A6A8GBQ0_9EURY</name>
<comment type="caution">
    <text evidence="2">The sequence shown here is derived from an EMBL/GenBank/DDBJ whole genome shotgun (WGS) entry which is preliminary data.</text>
</comment>
<dbReference type="Proteomes" id="UP000443423">
    <property type="component" value="Unassembled WGS sequence"/>
</dbReference>
<keyword evidence="1" id="KW-1133">Transmembrane helix</keyword>
<dbReference type="EMBL" id="WKJQ01000003">
    <property type="protein sequence ID" value="MRW98327.1"/>
    <property type="molecule type" value="Genomic_DNA"/>
</dbReference>
<keyword evidence="3" id="KW-1185">Reference proteome</keyword>
<feature type="transmembrane region" description="Helical" evidence="1">
    <location>
        <begin position="12"/>
        <end position="31"/>
    </location>
</feature>
<sequence length="164" mass="18102">MTLNTLVPTFVRIAPFLAIIATELTGTGFGGRMRSVYADHREETPLRSPGLEDCEDFARFAFDHANAVQHLDLTLITLVILFTTQVIQTVDNREALTFSAAIFCAGIFVVYVVRRLLDGYLRERSPHKYLVEDTVLRARFGTVAVVGSNCVAISVVLAVELVLA</sequence>
<feature type="transmembrane region" description="Helical" evidence="1">
    <location>
        <begin position="96"/>
        <end position="117"/>
    </location>
</feature>
<dbReference type="AlphaFoldDB" id="A0A6A8GBQ0"/>
<dbReference type="RefSeq" id="WP_151114307.1">
    <property type="nucleotide sequence ID" value="NZ_WKJQ01000003.1"/>
</dbReference>
<keyword evidence="1" id="KW-0812">Transmembrane</keyword>
<evidence type="ECO:0000313" key="2">
    <source>
        <dbReference type="EMBL" id="MRW98327.1"/>
    </source>
</evidence>
<feature type="transmembrane region" description="Helical" evidence="1">
    <location>
        <begin position="138"/>
        <end position="159"/>
    </location>
</feature>